<accession>A0A1H2SFF6</accession>
<keyword evidence="7" id="KW-0282">Flagellum</keyword>
<dbReference type="PANTHER" id="PTHR34653:SF1">
    <property type="entry name" value="FLAGELLAR HOOK-BASAL BODY COMPLEX PROTEIN FLIE"/>
    <property type="match status" value="1"/>
</dbReference>
<dbReference type="GO" id="GO:0003774">
    <property type="term" value="F:cytoskeletal motor activity"/>
    <property type="evidence" value="ECO:0007669"/>
    <property type="project" value="InterPro"/>
</dbReference>
<dbReference type="InterPro" id="IPR001624">
    <property type="entry name" value="FliE"/>
</dbReference>
<keyword evidence="7" id="KW-0969">Cilium</keyword>
<evidence type="ECO:0000313" key="8">
    <source>
        <dbReference type="Proteomes" id="UP000182589"/>
    </source>
</evidence>
<evidence type="ECO:0000256" key="3">
    <source>
        <dbReference type="ARBA" id="ARBA00023143"/>
    </source>
</evidence>
<evidence type="ECO:0000313" key="7">
    <source>
        <dbReference type="EMBL" id="SDW30423.1"/>
    </source>
</evidence>
<reference evidence="8" key="2">
    <citation type="submission" date="2016-10" db="EMBL/GenBank/DDBJ databases">
        <authorList>
            <person name="Varghese N."/>
        </authorList>
    </citation>
    <scope>NUCLEOTIDE SEQUENCE [LARGE SCALE GENOMIC DNA]</scope>
    <source>
        <strain evidence="8">DSM 12489</strain>
    </source>
</reference>
<feature type="compositionally biased region" description="Gly residues" evidence="5">
    <location>
        <begin position="18"/>
        <end position="29"/>
    </location>
</feature>
<keyword evidence="3 4" id="KW-0975">Bacterial flagellum</keyword>
<keyword evidence="8" id="KW-1185">Reference proteome</keyword>
<dbReference type="Pfam" id="PF02049">
    <property type="entry name" value="FliE"/>
    <property type="match status" value="1"/>
</dbReference>
<dbReference type="GO" id="GO:0071973">
    <property type="term" value="P:bacterial-type flagellum-dependent cell motility"/>
    <property type="evidence" value="ECO:0007669"/>
    <property type="project" value="InterPro"/>
</dbReference>
<dbReference type="AlphaFoldDB" id="A0A1H2SFF6"/>
<dbReference type="GO" id="GO:0009425">
    <property type="term" value="C:bacterial-type flagellum basal body"/>
    <property type="evidence" value="ECO:0007669"/>
    <property type="project" value="UniProtKB-SubCell"/>
</dbReference>
<feature type="compositionally biased region" description="Polar residues" evidence="5">
    <location>
        <begin position="1"/>
        <end position="13"/>
    </location>
</feature>
<organism evidence="7 8">
    <name type="scientific">Alicyclobacillus hesperidum</name>
    <dbReference type="NCBI Taxonomy" id="89784"/>
    <lineage>
        <taxon>Bacteria</taxon>
        <taxon>Bacillati</taxon>
        <taxon>Bacillota</taxon>
        <taxon>Bacilli</taxon>
        <taxon>Bacillales</taxon>
        <taxon>Alicyclobacillaceae</taxon>
        <taxon>Alicyclobacillus</taxon>
    </lineage>
</organism>
<comment type="similarity">
    <text evidence="2 4">Belongs to the FliE family.</text>
</comment>
<dbReference type="RefSeq" id="WP_074692241.1">
    <property type="nucleotide sequence ID" value="NZ_BSRA01000001.1"/>
</dbReference>
<dbReference type="EMBL" id="BSRA01000001">
    <property type="protein sequence ID" value="GLV12357.1"/>
    <property type="molecule type" value="Genomic_DNA"/>
</dbReference>
<evidence type="ECO:0000256" key="1">
    <source>
        <dbReference type="ARBA" id="ARBA00004117"/>
    </source>
</evidence>
<evidence type="ECO:0000256" key="4">
    <source>
        <dbReference type="HAMAP-Rule" id="MF_00724"/>
    </source>
</evidence>
<name>A0A1H2SFF6_9BACL</name>
<dbReference type="EMBL" id="FNOJ01000004">
    <property type="protein sequence ID" value="SDW30423.1"/>
    <property type="molecule type" value="Genomic_DNA"/>
</dbReference>
<gene>
    <name evidence="4" type="primary">fliE</name>
    <name evidence="6" type="ORF">Heshes_00410</name>
    <name evidence="7" type="ORF">SAMN04489725_10444</name>
</gene>
<proteinExistence type="inferred from homology"/>
<dbReference type="GO" id="GO:0005198">
    <property type="term" value="F:structural molecule activity"/>
    <property type="evidence" value="ECO:0007669"/>
    <property type="project" value="InterPro"/>
</dbReference>
<reference evidence="6" key="3">
    <citation type="submission" date="2023-02" db="EMBL/GenBank/DDBJ databases">
        <title>Proposal of a novel subspecies: Alicyclobacillus hesperidum subspecies aegle.</title>
        <authorList>
            <person name="Goto K."/>
            <person name="Fujii T."/>
            <person name="Yasui K."/>
            <person name="Mochida K."/>
            <person name="Kato-Tanaka Y."/>
            <person name="Morohoshi S."/>
            <person name="An S.Y."/>
            <person name="Kasai H."/>
            <person name="Yokota A."/>
        </authorList>
    </citation>
    <scope>NUCLEOTIDE SEQUENCE</scope>
    <source>
        <strain evidence="6">DSM 12766</strain>
    </source>
</reference>
<evidence type="ECO:0000256" key="5">
    <source>
        <dbReference type="SAM" id="MobiDB-lite"/>
    </source>
</evidence>
<dbReference type="STRING" id="89784.SAMN04489725_10444"/>
<dbReference type="Proteomes" id="UP000182589">
    <property type="component" value="Unassembled WGS sequence"/>
</dbReference>
<dbReference type="HAMAP" id="MF_00724">
    <property type="entry name" value="FliE"/>
    <property type="match status" value="1"/>
</dbReference>
<keyword evidence="7" id="KW-0966">Cell projection</keyword>
<dbReference type="Proteomes" id="UP001157137">
    <property type="component" value="Unassembled WGS sequence"/>
</dbReference>
<reference evidence="7" key="1">
    <citation type="submission" date="2016-10" db="EMBL/GenBank/DDBJ databases">
        <authorList>
            <person name="de Groot N.N."/>
        </authorList>
    </citation>
    <scope>NUCLEOTIDE SEQUENCE [LARGE SCALE GENOMIC DNA]</scope>
    <source>
        <strain evidence="7">DSM 12489</strain>
    </source>
</reference>
<feature type="region of interest" description="Disordered" evidence="5">
    <location>
        <begin position="1"/>
        <end position="29"/>
    </location>
</feature>
<dbReference type="PANTHER" id="PTHR34653">
    <property type="match status" value="1"/>
</dbReference>
<sequence>MIPATVSNVSSALATPGSLGGSQSGGAGSTSGTSFGAFLAHAMDQVNSLSQSADQMAVSYAAGGPVSTAQLMIAESQATLAVDMMSQVATRVQQAYSTMMNMQI</sequence>
<protein>
    <recommendedName>
        <fullName evidence="4">Flagellar hook-basal body complex protein FliE</fullName>
    </recommendedName>
</protein>
<evidence type="ECO:0000313" key="6">
    <source>
        <dbReference type="EMBL" id="GLV12357.1"/>
    </source>
</evidence>
<evidence type="ECO:0000256" key="2">
    <source>
        <dbReference type="ARBA" id="ARBA00009272"/>
    </source>
</evidence>
<comment type="subcellular location">
    <subcellularLocation>
        <location evidence="1 4">Bacterial flagellum basal body</location>
    </subcellularLocation>
</comment>